<dbReference type="Pfam" id="PF07045">
    <property type="entry name" value="DUF1330"/>
    <property type="match status" value="1"/>
</dbReference>
<evidence type="ECO:0000313" key="3">
    <source>
        <dbReference type="Proteomes" id="UP000717752"/>
    </source>
</evidence>
<dbReference type="InterPro" id="IPR011008">
    <property type="entry name" value="Dimeric_a/b-barrel"/>
</dbReference>
<accession>A0ABS7GZ17</accession>
<dbReference type="SUPFAM" id="SSF54909">
    <property type="entry name" value="Dimeric alpha+beta barrel"/>
    <property type="match status" value="1"/>
</dbReference>
<gene>
    <name evidence="2" type="ORF">JNB85_22850</name>
</gene>
<dbReference type="EMBL" id="JAEUAK010000010">
    <property type="protein sequence ID" value="MBW9055248.1"/>
    <property type="molecule type" value="Genomic_DNA"/>
</dbReference>
<comment type="caution">
    <text evidence="2">The sequence shown here is derived from an EMBL/GenBank/DDBJ whole genome shotgun (WGS) entry which is preliminary data.</text>
</comment>
<organism evidence="2 3">
    <name type="scientific">Rhizobium mesosinicum</name>
    <dbReference type="NCBI Taxonomy" id="335017"/>
    <lineage>
        <taxon>Bacteria</taxon>
        <taxon>Pseudomonadati</taxon>
        <taxon>Pseudomonadota</taxon>
        <taxon>Alphaproteobacteria</taxon>
        <taxon>Hyphomicrobiales</taxon>
        <taxon>Rhizobiaceae</taxon>
        <taxon>Rhizobium/Agrobacterium group</taxon>
        <taxon>Rhizobium</taxon>
    </lineage>
</organism>
<protein>
    <submittedName>
        <fullName evidence="2">DUF1330 domain-containing protein</fullName>
    </submittedName>
</protein>
<name>A0ABS7GZ17_9HYPH</name>
<dbReference type="Gene3D" id="3.30.70.100">
    <property type="match status" value="1"/>
</dbReference>
<dbReference type="Proteomes" id="UP000717752">
    <property type="component" value="Unassembled WGS sequence"/>
</dbReference>
<dbReference type="InterPro" id="IPR010753">
    <property type="entry name" value="DUF1330"/>
</dbReference>
<evidence type="ECO:0000259" key="1">
    <source>
        <dbReference type="Pfam" id="PF07045"/>
    </source>
</evidence>
<reference evidence="2 3" key="1">
    <citation type="journal article" date="2021" name="MBio">
        <title>Poor Competitiveness of Bradyrhizobium in Pigeon Pea Root Colonization in Indian Soils.</title>
        <authorList>
            <person name="Chalasani D."/>
            <person name="Basu A."/>
            <person name="Pullabhotla S.V.S.R.N."/>
            <person name="Jorrin B."/>
            <person name="Neal A.L."/>
            <person name="Poole P.S."/>
            <person name="Podile A.R."/>
            <person name="Tkacz A."/>
        </authorList>
    </citation>
    <scope>NUCLEOTIDE SEQUENCE [LARGE SCALE GENOMIC DNA]</scope>
    <source>
        <strain evidence="2 3">HU56</strain>
    </source>
</reference>
<proteinExistence type="predicted"/>
<evidence type="ECO:0000313" key="2">
    <source>
        <dbReference type="EMBL" id="MBW9055248.1"/>
    </source>
</evidence>
<keyword evidence="3" id="KW-1185">Reference proteome</keyword>
<dbReference type="RefSeq" id="WP_220336576.1">
    <property type="nucleotide sequence ID" value="NZ_JAEUAK010000010.1"/>
</dbReference>
<feature type="domain" description="DUF1330" evidence="1">
    <location>
        <begin position="2"/>
        <end position="74"/>
    </location>
</feature>
<sequence length="99" mass="11050">MSAYFILEIHPDIEDQAIDDYLACISPDVTFHGGNVRACGGKVQPVQGDRRMNRLVIIEFRTASIAREWYDEVKQANEDNARYHSLRACPAVVVAGLDG</sequence>